<comment type="caution">
    <text evidence="4">The sequence shown here is derived from an EMBL/GenBank/DDBJ whole genome shotgun (WGS) entry which is preliminary data.</text>
</comment>
<sequence>MEDEDVVSDFHAIGEKHTKADEHTDILVIGAGPAGLAAAITAAKAGAQVMLVDENPLGAGLIGMDVPLLFGNRWTAAVQNQGRMLEQVLTANPGLEEAFELGIDVRLGTYAWGAFTGGPNLRSLPEPVVGLADETRSWLVGFRRLIIATGARDLVYSFKGFETPGVVGALGLTSLIQTYAAFNGQRIVILGSGDLAIATAAMALDAGYDVAALVEVRDAPQADVSALVARGVAIVTGHAILEAEGNAEGVTAARLAPVAGGDAHSLACDTICLAIGAVPVIDIADVVGAKITRNQAGAFVPGSLPEGVSVVGDAAGLSPDALPADADAYRMDWMRALMTTGGQDVIACSCEEVSRRDLLDVQPPRYLAAPTDKHNSLAQLAEDGPVNQDQIKRLTRACMGPCQARRCREQVAMIMAIGADRPLSSIALAGYRAPVRPLPLGVLAAASETPGMVEGWNVWFGIRTQWVPYEDIGTEREIERAGRMAHF</sequence>
<dbReference type="EMBL" id="JAESVB010000005">
    <property type="protein sequence ID" value="MCB8876215.1"/>
    <property type="molecule type" value="Genomic_DNA"/>
</dbReference>
<dbReference type="SUPFAM" id="SSF51905">
    <property type="entry name" value="FAD/NAD(P)-binding domain"/>
    <property type="match status" value="1"/>
</dbReference>
<dbReference type="PRINTS" id="PR00368">
    <property type="entry name" value="FADPNR"/>
</dbReference>
<dbReference type="Gene3D" id="3.50.50.60">
    <property type="entry name" value="FAD/NAD(P)-binding domain"/>
    <property type="match status" value="2"/>
</dbReference>
<keyword evidence="1" id="KW-0560">Oxidoreductase</keyword>
<dbReference type="InterPro" id="IPR041854">
    <property type="entry name" value="BFD-like_2Fe2S-bd_dom_sf"/>
</dbReference>
<protein>
    <submittedName>
        <fullName evidence="4">FAD-dependent oxidoreductase</fullName>
    </submittedName>
</protein>
<dbReference type="Pfam" id="PF07992">
    <property type="entry name" value="Pyr_redox_2"/>
    <property type="match status" value="1"/>
</dbReference>
<dbReference type="RefSeq" id="WP_227321870.1">
    <property type="nucleotide sequence ID" value="NZ_JAESVB010000005.1"/>
</dbReference>
<dbReference type="Pfam" id="PF17806">
    <property type="entry name" value="SO_alpha_A3"/>
    <property type="match status" value="1"/>
</dbReference>
<dbReference type="AlphaFoldDB" id="A0A963YTN5"/>
<dbReference type="PANTHER" id="PTHR42949">
    <property type="entry name" value="ANAEROBIC GLYCEROL-3-PHOSPHATE DEHYDROGENASE SUBUNIT B"/>
    <property type="match status" value="1"/>
</dbReference>
<dbReference type="InterPro" id="IPR023753">
    <property type="entry name" value="FAD/NAD-binding_dom"/>
</dbReference>
<proteinExistence type="predicted"/>
<dbReference type="GO" id="GO:0016491">
    <property type="term" value="F:oxidoreductase activity"/>
    <property type="evidence" value="ECO:0007669"/>
    <property type="project" value="UniProtKB-KW"/>
</dbReference>
<evidence type="ECO:0000313" key="5">
    <source>
        <dbReference type="Proteomes" id="UP000708298"/>
    </source>
</evidence>
<dbReference type="InterPro" id="IPR041117">
    <property type="entry name" value="SoxA_A3"/>
</dbReference>
<dbReference type="Gene3D" id="1.10.10.1100">
    <property type="entry name" value="BFD-like [2Fe-2S]-binding domain"/>
    <property type="match status" value="1"/>
</dbReference>
<feature type="domain" description="SoxA A3" evidence="3">
    <location>
        <begin position="380"/>
        <end position="446"/>
    </location>
</feature>
<evidence type="ECO:0000259" key="3">
    <source>
        <dbReference type="Pfam" id="PF17806"/>
    </source>
</evidence>
<evidence type="ECO:0000256" key="1">
    <source>
        <dbReference type="ARBA" id="ARBA00023002"/>
    </source>
</evidence>
<dbReference type="InterPro" id="IPR036188">
    <property type="entry name" value="FAD/NAD-bd_sf"/>
</dbReference>
<dbReference type="PRINTS" id="PR00411">
    <property type="entry name" value="PNDRDTASEI"/>
</dbReference>
<name>A0A963YTN5_9PROT</name>
<evidence type="ECO:0000313" key="4">
    <source>
        <dbReference type="EMBL" id="MCB8876215.1"/>
    </source>
</evidence>
<feature type="domain" description="FAD/NAD(P)-binding" evidence="2">
    <location>
        <begin position="25"/>
        <end position="315"/>
    </location>
</feature>
<dbReference type="Proteomes" id="UP000708298">
    <property type="component" value="Unassembled WGS sequence"/>
</dbReference>
<accession>A0A963YTN5</accession>
<dbReference type="PANTHER" id="PTHR42949:SF3">
    <property type="entry name" value="ANAEROBIC GLYCEROL-3-PHOSPHATE DEHYDROGENASE SUBUNIT B"/>
    <property type="match status" value="1"/>
</dbReference>
<gene>
    <name evidence="4" type="ORF">ASILVAE211_13565</name>
</gene>
<reference evidence="4" key="1">
    <citation type="journal article" date="2021" name="Microorganisms">
        <title>Acidisoma silvae sp. nov. and Acidisomacellulosilytica sp. nov., Two Acidophilic Bacteria Isolated from Decaying Wood, Hydrolyzing Cellulose and Producing Poly-3-hydroxybutyrate.</title>
        <authorList>
            <person name="Mieszkin S."/>
            <person name="Pouder E."/>
            <person name="Uroz S."/>
            <person name="Simon-Colin C."/>
            <person name="Alain K."/>
        </authorList>
    </citation>
    <scope>NUCLEOTIDE SEQUENCE</scope>
    <source>
        <strain evidence="4">HW T2.11</strain>
    </source>
</reference>
<organism evidence="4 5">
    <name type="scientific">Acidisoma silvae</name>
    <dbReference type="NCBI Taxonomy" id="2802396"/>
    <lineage>
        <taxon>Bacteria</taxon>
        <taxon>Pseudomonadati</taxon>
        <taxon>Pseudomonadota</taxon>
        <taxon>Alphaproteobacteria</taxon>
        <taxon>Acetobacterales</taxon>
        <taxon>Acidocellaceae</taxon>
        <taxon>Acidisoma</taxon>
    </lineage>
</organism>
<evidence type="ECO:0000259" key="2">
    <source>
        <dbReference type="Pfam" id="PF07992"/>
    </source>
</evidence>
<reference evidence="4" key="2">
    <citation type="submission" date="2021-01" db="EMBL/GenBank/DDBJ databases">
        <authorList>
            <person name="Mieszkin S."/>
            <person name="Pouder E."/>
            <person name="Alain K."/>
        </authorList>
    </citation>
    <scope>NUCLEOTIDE SEQUENCE</scope>
    <source>
        <strain evidence="4">HW T2.11</strain>
    </source>
</reference>
<keyword evidence="5" id="KW-1185">Reference proteome</keyword>
<dbReference type="InterPro" id="IPR051691">
    <property type="entry name" value="Metab_Enz_Cyan_OpOx_G3PDH"/>
</dbReference>